<evidence type="ECO:0000256" key="1">
    <source>
        <dbReference type="SAM" id="SignalP"/>
    </source>
</evidence>
<evidence type="ECO:0000313" key="4">
    <source>
        <dbReference type="Proteomes" id="UP000315673"/>
    </source>
</evidence>
<keyword evidence="1" id="KW-0732">Signal</keyword>
<dbReference type="KEGG" id="spai:FPZ24_10535"/>
<dbReference type="InterPro" id="IPR025388">
    <property type="entry name" value="Alginate_export_dom"/>
</dbReference>
<feature type="signal peptide" evidence="1">
    <location>
        <begin position="1"/>
        <end position="20"/>
    </location>
</feature>
<dbReference type="Pfam" id="PF13372">
    <property type="entry name" value="Alginate_exp"/>
    <property type="match status" value="1"/>
</dbReference>
<feature type="chain" id="PRO_5023130119" description="Alginate export domain-containing protein" evidence="1">
    <location>
        <begin position="21"/>
        <end position="401"/>
    </location>
</feature>
<dbReference type="AlphaFoldDB" id="A0A5B8LN57"/>
<feature type="domain" description="Alginate export" evidence="2">
    <location>
        <begin position="62"/>
        <end position="162"/>
    </location>
</feature>
<dbReference type="Gene3D" id="2.40.160.100">
    <property type="match status" value="1"/>
</dbReference>
<evidence type="ECO:0000259" key="2">
    <source>
        <dbReference type="Pfam" id="PF13372"/>
    </source>
</evidence>
<dbReference type="InterPro" id="IPR053728">
    <property type="entry name" value="Alginate_Permeability_Chnl"/>
</dbReference>
<accession>A0A5B8LN57</accession>
<keyword evidence="4" id="KW-1185">Reference proteome</keyword>
<reference evidence="3 4" key="1">
    <citation type="submission" date="2019-07" db="EMBL/GenBank/DDBJ databases">
        <title>Full genome sequence of Sphingomonas sp. 4R-6-7(HKS19).</title>
        <authorList>
            <person name="Im W.-T."/>
        </authorList>
    </citation>
    <scope>NUCLEOTIDE SEQUENCE [LARGE SCALE GENOMIC DNA]</scope>
    <source>
        <strain evidence="3 4">HKS19</strain>
    </source>
</reference>
<dbReference type="Proteomes" id="UP000315673">
    <property type="component" value="Chromosome"/>
</dbReference>
<name>A0A5B8LN57_9SPHN</name>
<protein>
    <recommendedName>
        <fullName evidence="2">Alginate export domain-containing protein</fullName>
    </recommendedName>
</protein>
<gene>
    <name evidence="3" type="ORF">FPZ24_10535</name>
</gene>
<proteinExistence type="predicted"/>
<evidence type="ECO:0000313" key="3">
    <source>
        <dbReference type="EMBL" id="QDZ09145.1"/>
    </source>
</evidence>
<sequence>MTQVAALALLAAGVCADAAAAQDIKLTPLIDARLRYEHVDQEGVADQADAVTMRMRTGIQAKAGPLTALVEAEATLKIAGAFNNGLNGRPLPVIPDPNDVEINRVQFGYEKDGLALIAGRQVLELGDQRFVGSANWRQNQQTFDAVRAKWTHGKLSVDAAYSWDVRTVNGIDGKGARPRSVSGNNWFGQIGYATPIGTLGAFAYLVDQNLSALSGYRLSNQTYGLRLTGVRQIAKGWKLAYVASIARQSDYARNPNRYAATYYLGEATLSGPIVSATAGYEVLGADRGVALTSIQTPLASFFKFQGWASKFTTTPPDGLRDLYGTIGGSWKSKGMITGYGVAGTYHRFASDRLVRLYGDEIDAIGFLKFNRYTLAARLARYVAKGFATDTTKVFLTLDWVM</sequence>
<organism evidence="3 4">
    <name type="scientific">Sphingomonas panacisoli</name>
    <dbReference type="NCBI Taxonomy" id="1813879"/>
    <lineage>
        <taxon>Bacteria</taxon>
        <taxon>Pseudomonadati</taxon>
        <taxon>Pseudomonadota</taxon>
        <taxon>Alphaproteobacteria</taxon>
        <taxon>Sphingomonadales</taxon>
        <taxon>Sphingomonadaceae</taxon>
        <taxon>Sphingomonas</taxon>
    </lineage>
</organism>
<dbReference type="EMBL" id="CP042306">
    <property type="protein sequence ID" value="QDZ09145.1"/>
    <property type="molecule type" value="Genomic_DNA"/>
</dbReference>
<dbReference type="OrthoDB" id="9767539at2"/>